<dbReference type="Proteomes" id="UP000653472">
    <property type="component" value="Unassembled WGS sequence"/>
</dbReference>
<name>A0A970B612_9GAMM</name>
<accession>A0A970B612</accession>
<evidence type="ECO:0000313" key="2">
    <source>
        <dbReference type="Proteomes" id="UP000653472"/>
    </source>
</evidence>
<sequence length="189" mass="19737">MPADTATLDRRGFLKLSAGGATTLALLGAGVQLSGCSQRSAAVANGYRWLTASDIHFMRALVAGVAGNALPADPTAAGAIVDEGVRRADIELAALGAPAQQEVRKLLDLLQWTPFRRFAGGVTRPWAEAGAADAQTLLKHLHDSHLSLLSGAYRALAKIGSTVLWSQTPMNAFSHYPGPPAWAISALEA</sequence>
<protein>
    <submittedName>
        <fullName evidence="1">Uncharacterized protein</fullName>
    </submittedName>
</protein>
<dbReference type="PROSITE" id="PS51318">
    <property type="entry name" value="TAT"/>
    <property type="match status" value="1"/>
</dbReference>
<evidence type="ECO:0000313" key="1">
    <source>
        <dbReference type="EMBL" id="NKF22160.1"/>
    </source>
</evidence>
<dbReference type="EMBL" id="JAAVXB010000003">
    <property type="protein sequence ID" value="NKF22160.1"/>
    <property type="molecule type" value="Genomic_DNA"/>
</dbReference>
<gene>
    <name evidence="1" type="ORF">G7Y82_07510</name>
</gene>
<proteinExistence type="predicted"/>
<reference evidence="1" key="1">
    <citation type="submission" date="2020-03" db="EMBL/GenBank/DDBJ databases">
        <title>Solimonas marina sp. nov., isolated from deep seawater of the Pacific Ocean.</title>
        <authorList>
            <person name="Liu X."/>
            <person name="Lai Q."/>
            <person name="Sun F."/>
            <person name="Gai Y."/>
            <person name="Li G."/>
            <person name="Shao Z."/>
        </authorList>
    </citation>
    <scope>NUCLEOTIDE SEQUENCE</scope>
    <source>
        <strain evidence="1">C16B3</strain>
    </source>
</reference>
<keyword evidence="2" id="KW-1185">Reference proteome</keyword>
<dbReference type="InterPro" id="IPR006311">
    <property type="entry name" value="TAT_signal"/>
</dbReference>
<organism evidence="1 2">
    <name type="scientific">Solimonas marina</name>
    <dbReference type="NCBI Taxonomy" id="2714601"/>
    <lineage>
        <taxon>Bacteria</taxon>
        <taxon>Pseudomonadati</taxon>
        <taxon>Pseudomonadota</taxon>
        <taxon>Gammaproteobacteria</taxon>
        <taxon>Nevskiales</taxon>
        <taxon>Nevskiaceae</taxon>
        <taxon>Solimonas</taxon>
    </lineage>
</organism>
<comment type="caution">
    <text evidence="1">The sequence shown here is derived from an EMBL/GenBank/DDBJ whole genome shotgun (WGS) entry which is preliminary data.</text>
</comment>
<dbReference type="AlphaFoldDB" id="A0A970B612"/>
<dbReference type="RefSeq" id="WP_168147408.1">
    <property type="nucleotide sequence ID" value="NZ_JAAVXB010000003.1"/>
</dbReference>